<comment type="caution">
    <text evidence="2">The sequence shown here is derived from an EMBL/GenBank/DDBJ whole genome shotgun (WGS) entry which is preliminary data.</text>
</comment>
<name>A0AAN5ICW7_9BILA</name>
<gene>
    <name evidence="2" type="ORF">PMAYCL1PPCAC_29700</name>
</gene>
<feature type="non-terminal residue" evidence="2">
    <location>
        <position position="1"/>
    </location>
</feature>
<organism evidence="2 3">
    <name type="scientific">Pristionchus mayeri</name>
    <dbReference type="NCBI Taxonomy" id="1317129"/>
    <lineage>
        <taxon>Eukaryota</taxon>
        <taxon>Metazoa</taxon>
        <taxon>Ecdysozoa</taxon>
        <taxon>Nematoda</taxon>
        <taxon>Chromadorea</taxon>
        <taxon>Rhabditida</taxon>
        <taxon>Rhabditina</taxon>
        <taxon>Diplogasteromorpha</taxon>
        <taxon>Diplogasteroidea</taxon>
        <taxon>Neodiplogasteridae</taxon>
        <taxon>Pristionchus</taxon>
    </lineage>
</organism>
<evidence type="ECO:0000313" key="3">
    <source>
        <dbReference type="Proteomes" id="UP001328107"/>
    </source>
</evidence>
<dbReference type="EMBL" id="BTRK01000006">
    <property type="protein sequence ID" value="GMR59505.1"/>
    <property type="molecule type" value="Genomic_DNA"/>
</dbReference>
<dbReference type="Proteomes" id="UP001328107">
    <property type="component" value="Unassembled WGS sequence"/>
</dbReference>
<proteinExistence type="predicted"/>
<protein>
    <submittedName>
        <fullName evidence="2">Uncharacterized protein</fullName>
    </submittedName>
</protein>
<sequence>SKLVGHSYPRGGESVSIGSRSSFSNRNRSLMNLELIESRLVVAVVQFHPTTGWLREARDFRGLIDLSLDEGGRETE</sequence>
<feature type="non-terminal residue" evidence="2">
    <location>
        <position position="76"/>
    </location>
</feature>
<keyword evidence="3" id="KW-1185">Reference proteome</keyword>
<evidence type="ECO:0000313" key="2">
    <source>
        <dbReference type="EMBL" id="GMR59505.1"/>
    </source>
</evidence>
<evidence type="ECO:0000256" key="1">
    <source>
        <dbReference type="SAM" id="MobiDB-lite"/>
    </source>
</evidence>
<reference evidence="3" key="1">
    <citation type="submission" date="2022-10" db="EMBL/GenBank/DDBJ databases">
        <title>Genome assembly of Pristionchus species.</title>
        <authorList>
            <person name="Yoshida K."/>
            <person name="Sommer R.J."/>
        </authorList>
    </citation>
    <scope>NUCLEOTIDE SEQUENCE [LARGE SCALE GENOMIC DNA]</scope>
    <source>
        <strain evidence="3">RS5460</strain>
    </source>
</reference>
<dbReference type="AlphaFoldDB" id="A0AAN5ICW7"/>
<accession>A0AAN5ICW7</accession>
<feature type="compositionally biased region" description="Low complexity" evidence="1">
    <location>
        <begin position="10"/>
        <end position="20"/>
    </location>
</feature>
<feature type="region of interest" description="Disordered" evidence="1">
    <location>
        <begin position="1"/>
        <end position="20"/>
    </location>
</feature>